<evidence type="ECO:0000313" key="4">
    <source>
        <dbReference type="EMBL" id="GAA3816723.1"/>
    </source>
</evidence>
<dbReference type="PANTHER" id="PTHR35176:SF6">
    <property type="entry name" value="HEME OXYGENASE HI_0854-RELATED"/>
    <property type="match status" value="1"/>
</dbReference>
<organism evidence="4 5">
    <name type="scientific">Amycolatopsis tucumanensis</name>
    <dbReference type="NCBI Taxonomy" id="401106"/>
    <lineage>
        <taxon>Bacteria</taxon>
        <taxon>Bacillati</taxon>
        <taxon>Actinomycetota</taxon>
        <taxon>Actinomycetes</taxon>
        <taxon>Pseudonocardiales</taxon>
        <taxon>Pseudonocardiaceae</taxon>
        <taxon>Amycolatopsis</taxon>
    </lineage>
</organism>
<dbReference type="Proteomes" id="UP001501624">
    <property type="component" value="Unassembled WGS sequence"/>
</dbReference>
<dbReference type="PANTHER" id="PTHR35176">
    <property type="entry name" value="HEME OXYGENASE HI_0854-RELATED"/>
    <property type="match status" value="1"/>
</dbReference>
<dbReference type="EMBL" id="BAABCM010000004">
    <property type="protein sequence ID" value="GAA3816723.1"/>
    <property type="molecule type" value="Genomic_DNA"/>
</dbReference>
<gene>
    <name evidence="4" type="ORF">GCM10022380_38870</name>
</gene>
<evidence type="ECO:0000256" key="2">
    <source>
        <dbReference type="SAM" id="MobiDB-lite"/>
    </source>
</evidence>
<dbReference type="InterPro" id="IPR052019">
    <property type="entry name" value="F420H2_bilvrd_red/Heme_oxyg"/>
</dbReference>
<dbReference type="InterPro" id="IPR019966">
    <property type="entry name" value="F420-dep_enz_PPOX_Rv3369"/>
</dbReference>
<dbReference type="InterPro" id="IPR012349">
    <property type="entry name" value="Split_barrel_FMN-bd"/>
</dbReference>
<dbReference type="SUPFAM" id="SSF50475">
    <property type="entry name" value="FMN-binding split barrel"/>
    <property type="match status" value="1"/>
</dbReference>
<keyword evidence="1" id="KW-0560">Oxidoreductase</keyword>
<name>A0ABP7IEQ0_9PSEU</name>
<proteinExistence type="predicted"/>
<dbReference type="InterPro" id="IPR011576">
    <property type="entry name" value="Pyridox_Oxase_N"/>
</dbReference>
<sequence>MSPATTLADMAGDVLPDPSSPFGQRVRERLEHERVVWLTTTGPDGTPQPNPVWFVWDDGGFLVYNLAHAKRLSHIRDRPQVTLHFNSDEQGGDVVVFRGLAHPADTLPPAHENATYVAKYREAMESVSGSLEEFSKTYPQVLRVQVNAVRGY</sequence>
<evidence type="ECO:0000256" key="1">
    <source>
        <dbReference type="ARBA" id="ARBA00023002"/>
    </source>
</evidence>
<dbReference type="Gene3D" id="2.30.110.10">
    <property type="entry name" value="Electron Transport, Fmn-binding Protein, Chain A"/>
    <property type="match status" value="1"/>
</dbReference>
<accession>A0ABP7IEQ0</accession>
<reference evidence="5" key="1">
    <citation type="journal article" date="2019" name="Int. J. Syst. Evol. Microbiol.">
        <title>The Global Catalogue of Microorganisms (GCM) 10K type strain sequencing project: providing services to taxonomists for standard genome sequencing and annotation.</title>
        <authorList>
            <consortium name="The Broad Institute Genomics Platform"/>
            <consortium name="The Broad Institute Genome Sequencing Center for Infectious Disease"/>
            <person name="Wu L."/>
            <person name="Ma J."/>
        </authorList>
    </citation>
    <scope>NUCLEOTIDE SEQUENCE [LARGE SCALE GENOMIC DNA]</scope>
    <source>
        <strain evidence="5">JCM 17017</strain>
    </source>
</reference>
<keyword evidence="5" id="KW-1185">Reference proteome</keyword>
<protein>
    <recommendedName>
        <fullName evidence="3">Pyridoxamine 5'-phosphate oxidase N-terminal domain-containing protein</fullName>
    </recommendedName>
</protein>
<evidence type="ECO:0000313" key="5">
    <source>
        <dbReference type="Proteomes" id="UP001501624"/>
    </source>
</evidence>
<dbReference type="NCBIfam" id="TIGR03667">
    <property type="entry name" value="Rv3369"/>
    <property type="match status" value="1"/>
</dbReference>
<comment type="caution">
    <text evidence="4">The sequence shown here is derived from an EMBL/GenBank/DDBJ whole genome shotgun (WGS) entry which is preliminary data.</text>
</comment>
<feature type="domain" description="Pyridoxamine 5'-phosphate oxidase N-terminal" evidence="3">
    <location>
        <begin position="24"/>
        <end position="149"/>
    </location>
</feature>
<dbReference type="Pfam" id="PF01243">
    <property type="entry name" value="PNPOx_N"/>
    <property type="match status" value="1"/>
</dbReference>
<evidence type="ECO:0000259" key="3">
    <source>
        <dbReference type="Pfam" id="PF01243"/>
    </source>
</evidence>
<feature type="region of interest" description="Disordered" evidence="2">
    <location>
        <begin position="1"/>
        <end position="22"/>
    </location>
</feature>